<evidence type="ECO:0000313" key="2">
    <source>
        <dbReference type="EMBL" id="KAK8238114.1"/>
    </source>
</evidence>
<accession>A0ABR1YSZ7</accession>
<reference evidence="2 3" key="1">
    <citation type="submission" date="2024-04" db="EMBL/GenBank/DDBJ databases">
        <title>Phyllosticta paracitricarpa is synonymous to the EU quarantine fungus P. citricarpa based on phylogenomic analyses.</title>
        <authorList>
            <consortium name="Lawrence Berkeley National Laboratory"/>
            <person name="Van Ingen-Buijs V.A."/>
            <person name="Van Westerhoven A.C."/>
            <person name="Haridas S."/>
            <person name="Skiadas P."/>
            <person name="Martin F."/>
            <person name="Groenewald J.Z."/>
            <person name="Crous P.W."/>
            <person name="Seidl M.F."/>
        </authorList>
    </citation>
    <scope>NUCLEOTIDE SEQUENCE [LARGE SCALE GENOMIC DNA]</scope>
    <source>
        <strain evidence="2 3">CBS 123374</strain>
    </source>
</reference>
<evidence type="ECO:0008006" key="4">
    <source>
        <dbReference type="Google" id="ProtNLM"/>
    </source>
</evidence>
<organism evidence="2 3">
    <name type="scientific">Phyllosticta capitalensis</name>
    <dbReference type="NCBI Taxonomy" id="121624"/>
    <lineage>
        <taxon>Eukaryota</taxon>
        <taxon>Fungi</taxon>
        <taxon>Dikarya</taxon>
        <taxon>Ascomycota</taxon>
        <taxon>Pezizomycotina</taxon>
        <taxon>Dothideomycetes</taxon>
        <taxon>Dothideomycetes incertae sedis</taxon>
        <taxon>Botryosphaeriales</taxon>
        <taxon>Phyllostictaceae</taxon>
        <taxon>Phyllosticta</taxon>
    </lineage>
</organism>
<name>A0ABR1YSZ7_9PEZI</name>
<dbReference type="EMBL" id="JBBWRZ010000004">
    <property type="protein sequence ID" value="KAK8238114.1"/>
    <property type="molecule type" value="Genomic_DNA"/>
</dbReference>
<sequence>MFKQRLFVGASFLIWHLVVAGTDESGTRTTRLNVVASGVRLIQTGVRNFNNHPKVSHNDWVAKSGECNRQLKRDVQKP</sequence>
<feature type="chain" id="PRO_5045324928" description="Secreted protein" evidence="1">
    <location>
        <begin position="21"/>
        <end position="78"/>
    </location>
</feature>
<feature type="signal peptide" evidence="1">
    <location>
        <begin position="1"/>
        <end position="20"/>
    </location>
</feature>
<keyword evidence="1" id="KW-0732">Signal</keyword>
<dbReference type="Proteomes" id="UP001492380">
    <property type="component" value="Unassembled WGS sequence"/>
</dbReference>
<evidence type="ECO:0000313" key="3">
    <source>
        <dbReference type="Proteomes" id="UP001492380"/>
    </source>
</evidence>
<protein>
    <recommendedName>
        <fullName evidence="4">Secreted protein</fullName>
    </recommendedName>
</protein>
<keyword evidence="3" id="KW-1185">Reference proteome</keyword>
<comment type="caution">
    <text evidence="2">The sequence shown here is derived from an EMBL/GenBank/DDBJ whole genome shotgun (WGS) entry which is preliminary data.</text>
</comment>
<gene>
    <name evidence="2" type="ORF">HDK90DRAFT_482383</name>
</gene>
<proteinExistence type="predicted"/>
<feature type="non-terminal residue" evidence="2">
    <location>
        <position position="1"/>
    </location>
</feature>
<evidence type="ECO:0000256" key="1">
    <source>
        <dbReference type="SAM" id="SignalP"/>
    </source>
</evidence>